<dbReference type="EMBL" id="RQHK01000002">
    <property type="protein sequence ID" value="TGM82266.1"/>
    <property type="molecule type" value="Genomic_DNA"/>
</dbReference>
<sequence>MILIRIFRFLIRILKRVLQQFSYKLRRFLANYGISFIANDNRYYRLKNRYKGSECFIVGNGPSLRSEDLNWLREKKIPSFGVNKIHLIYPQTNWRPNFYVCEDIPVLETIKEEVNAQSEFIKFLMKIPGINFDKNTIYINRVSSEFTDMDFFTEPVPFLFCGQTVIYICLQLALFMGFKKIYLLGIDFSWNFDDADPDQEGFSILKSDSPHFVKNYFQKGEKQYLVTREHFEYMVRILYFAKEILNDLGVEVFNATRGGKLEVFPRVSIETLKADC</sequence>
<feature type="transmembrane region" description="Helical" evidence="1">
    <location>
        <begin position="156"/>
        <end position="178"/>
    </location>
</feature>
<reference evidence="4" key="1">
    <citation type="journal article" date="2019" name="PLoS Negl. Trop. Dis.">
        <title>Revisiting the worldwide diversity of Leptospira species in the environment.</title>
        <authorList>
            <person name="Vincent A.T."/>
            <person name="Schiettekatte O."/>
            <person name="Bourhy P."/>
            <person name="Veyrier F.J."/>
            <person name="Picardeau M."/>
        </authorList>
    </citation>
    <scope>NUCLEOTIDE SEQUENCE [LARGE SCALE GENOMIC DNA]</scope>
    <source>
        <strain evidence="4">201601298</strain>
    </source>
</reference>
<dbReference type="RefSeq" id="WP_135693689.1">
    <property type="nucleotide sequence ID" value="NZ_RQHK01000002.1"/>
</dbReference>
<organism evidence="3 4">
    <name type="scientific">Leptospira mtsangambouensis</name>
    <dbReference type="NCBI Taxonomy" id="2484912"/>
    <lineage>
        <taxon>Bacteria</taxon>
        <taxon>Pseudomonadati</taxon>
        <taxon>Spirochaetota</taxon>
        <taxon>Spirochaetia</taxon>
        <taxon>Leptospirales</taxon>
        <taxon>Leptospiraceae</taxon>
        <taxon>Leptospira</taxon>
    </lineage>
</organism>
<evidence type="ECO:0000313" key="4">
    <source>
        <dbReference type="Proteomes" id="UP000297940"/>
    </source>
</evidence>
<dbReference type="Proteomes" id="UP000297940">
    <property type="component" value="Unassembled WGS sequence"/>
</dbReference>
<evidence type="ECO:0000313" key="3">
    <source>
        <dbReference type="EMBL" id="TGM82266.1"/>
    </source>
</evidence>
<feature type="domain" description="6-hydroxymethylpterin diphosphokinase MptE-like" evidence="2">
    <location>
        <begin position="37"/>
        <end position="190"/>
    </location>
</feature>
<evidence type="ECO:0000259" key="2">
    <source>
        <dbReference type="Pfam" id="PF01973"/>
    </source>
</evidence>
<evidence type="ECO:0000256" key="1">
    <source>
        <dbReference type="SAM" id="Phobius"/>
    </source>
</evidence>
<protein>
    <submittedName>
        <fullName evidence="3">DUF115 domain-containing protein</fullName>
    </submittedName>
</protein>
<dbReference type="Gene3D" id="3.90.1480.10">
    <property type="entry name" value="Alpha-2,3-sialyltransferase"/>
    <property type="match status" value="1"/>
</dbReference>
<comment type="caution">
    <text evidence="3">The sequence shown here is derived from an EMBL/GenBank/DDBJ whole genome shotgun (WGS) entry which is preliminary data.</text>
</comment>
<keyword evidence="1" id="KW-0472">Membrane</keyword>
<dbReference type="Pfam" id="PF01973">
    <property type="entry name" value="MptE-like"/>
    <property type="match status" value="1"/>
</dbReference>
<keyword evidence="4" id="KW-1185">Reference proteome</keyword>
<proteinExistence type="predicted"/>
<keyword evidence="1" id="KW-0812">Transmembrane</keyword>
<keyword evidence="1" id="KW-1133">Transmembrane helix</keyword>
<name>A0ABY2P474_9LEPT</name>
<dbReference type="InterPro" id="IPR002826">
    <property type="entry name" value="MptE-like"/>
</dbReference>
<accession>A0ABY2P474</accession>
<gene>
    <name evidence="3" type="ORF">EHR01_05650</name>
</gene>